<dbReference type="EMBL" id="AEEQ01000015">
    <property type="protein sequence ID" value="EFM40429.1"/>
    <property type="molecule type" value="Genomic_DNA"/>
</dbReference>
<comment type="caution">
    <text evidence="2">The sequence shown here is derived from an EMBL/GenBank/DDBJ whole genome shotgun (WGS) entry which is preliminary data.</text>
</comment>
<reference evidence="2 3" key="1">
    <citation type="submission" date="2010-08" db="EMBL/GenBank/DDBJ databases">
        <authorList>
            <person name="Muzny D."/>
            <person name="Qin X."/>
            <person name="Deng J."/>
            <person name="Jiang H."/>
            <person name="Liu Y."/>
            <person name="Qu J."/>
            <person name="Song X.-Z."/>
            <person name="Zhang L."/>
            <person name="Thornton R."/>
            <person name="Coyle M."/>
            <person name="Francisco L."/>
            <person name="Jackson L."/>
            <person name="Javaid M."/>
            <person name="Korchina V."/>
            <person name="Kovar C."/>
            <person name="Mata R."/>
            <person name="Mathew T."/>
            <person name="Ngo R."/>
            <person name="Nguyen L."/>
            <person name="Nguyen N."/>
            <person name="Okwuonu G."/>
            <person name="Ongeri F."/>
            <person name="Pham C."/>
            <person name="Simmons D."/>
            <person name="Wilczek-Boney K."/>
            <person name="Hale W."/>
            <person name="Jakkamsetti A."/>
            <person name="Pham P."/>
            <person name="Ruth R."/>
            <person name="San Lucas F."/>
            <person name="Warren J."/>
            <person name="Zhang J."/>
            <person name="Zhao Z."/>
            <person name="Zhou C."/>
            <person name="Zhu D."/>
            <person name="Lee S."/>
            <person name="Bess C."/>
            <person name="Blankenburg K."/>
            <person name="Forbes L."/>
            <person name="Fu Q."/>
            <person name="Gubbala S."/>
            <person name="Hirani K."/>
            <person name="Jayaseelan J.C."/>
            <person name="Lara F."/>
            <person name="Munidasa M."/>
            <person name="Palculict T."/>
            <person name="Patil S."/>
            <person name="Pu L.-L."/>
            <person name="Saada N."/>
            <person name="Tang L."/>
            <person name="Weissenberger G."/>
            <person name="Zhu Y."/>
            <person name="Hemphill L."/>
            <person name="Shang Y."/>
            <person name="Youmans B."/>
            <person name="Ayvaz T."/>
            <person name="Ross M."/>
            <person name="Santibanez J."/>
            <person name="Aqrawi P."/>
            <person name="Gross S."/>
            <person name="Joshi V."/>
            <person name="Fowler G."/>
            <person name="Nazareth L."/>
            <person name="Reid J."/>
            <person name="Worley K."/>
            <person name="Petrosino J."/>
            <person name="Highlander S."/>
            <person name="Gibbs R."/>
        </authorList>
    </citation>
    <scope>NUCLEOTIDE SEQUENCE [LARGE SCALE GENOMIC DNA]</scope>
    <source>
        <strain evidence="2 3">ATCC 27679</strain>
    </source>
</reference>
<protein>
    <submittedName>
        <fullName evidence="2">Uncharacterized protein</fullName>
    </submittedName>
</protein>
<dbReference type="Proteomes" id="UP000003323">
    <property type="component" value="Unassembled WGS sequence"/>
</dbReference>
<accession>E0QAT1</accession>
<organism evidence="2 3">
    <name type="scientific">Bifidobacterium dentium ATCC 27679</name>
    <dbReference type="NCBI Taxonomy" id="871562"/>
    <lineage>
        <taxon>Bacteria</taxon>
        <taxon>Bacillati</taxon>
        <taxon>Actinomycetota</taxon>
        <taxon>Actinomycetes</taxon>
        <taxon>Bifidobacteriales</taxon>
        <taxon>Bifidobacteriaceae</taxon>
        <taxon>Bifidobacterium</taxon>
    </lineage>
</organism>
<evidence type="ECO:0000313" key="3">
    <source>
        <dbReference type="Proteomes" id="UP000003323"/>
    </source>
</evidence>
<name>E0QAT1_9BIFI</name>
<gene>
    <name evidence="2" type="ORF">HMPREF0168_2239</name>
</gene>
<proteinExistence type="predicted"/>
<dbReference type="HOGENOM" id="CLU_3266417_0_0_11"/>
<sequence>MQPPPRYGASGVPALPIEKTTADDGKRHGPCLTCHTTEQEA</sequence>
<dbReference type="AlphaFoldDB" id="E0QAT1"/>
<evidence type="ECO:0000313" key="2">
    <source>
        <dbReference type="EMBL" id="EFM40429.1"/>
    </source>
</evidence>
<feature type="region of interest" description="Disordered" evidence="1">
    <location>
        <begin position="1"/>
        <end position="41"/>
    </location>
</feature>
<evidence type="ECO:0000256" key="1">
    <source>
        <dbReference type="SAM" id="MobiDB-lite"/>
    </source>
</evidence>